<dbReference type="InParanoid" id="A0A3N4LSM7"/>
<dbReference type="Proteomes" id="UP000267821">
    <property type="component" value="Unassembled WGS sequence"/>
</dbReference>
<evidence type="ECO:0000313" key="3">
    <source>
        <dbReference type="EMBL" id="RPB25886.1"/>
    </source>
</evidence>
<evidence type="ECO:0000256" key="1">
    <source>
        <dbReference type="SAM" id="MobiDB-lite"/>
    </source>
</evidence>
<proteinExistence type="predicted"/>
<feature type="region of interest" description="Disordered" evidence="1">
    <location>
        <begin position="39"/>
        <end position="70"/>
    </location>
</feature>
<protein>
    <submittedName>
        <fullName evidence="3">Uncharacterized protein</fullName>
    </submittedName>
</protein>
<reference evidence="3 4" key="1">
    <citation type="journal article" date="2018" name="Nat. Ecol. Evol.">
        <title>Pezizomycetes genomes reveal the molecular basis of ectomycorrhizal truffle lifestyle.</title>
        <authorList>
            <person name="Murat C."/>
            <person name="Payen T."/>
            <person name="Noel B."/>
            <person name="Kuo A."/>
            <person name="Morin E."/>
            <person name="Chen J."/>
            <person name="Kohler A."/>
            <person name="Krizsan K."/>
            <person name="Balestrini R."/>
            <person name="Da Silva C."/>
            <person name="Montanini B."/>
            <person name="Hainaut M."/>
            <person name="Levati E."/>
            <person name="Barry K.W."/>
            <person name="Belfiori B."/>
            <person name="Cichocki N."/>
            <person name="Clum A."/>
            <person name="Dockter R.B."/>
            <person name="Fauchery L."/>
            <person name="Guy J."/>
            <person name="Iotti M."/>
            <person name="Le Tacon F."/>
            <person name="Lindquist E.A."/>
            <person name="Lipzen A."/>
            <person name="Malagnac F."/>
            <person name="Mello A."/>
            <person name="Molinier V."/>
            <person name="Miyauchi S."/>
            <person name="Poulain J."/>
            <person name="Riccioni C."/>
            <person name="Rubini A."/>
            <person name="Sitrit Y."/>
            <person name="Splivallo R."/>
            <person name="Traeger S."/>
            <person name="Wang M."/>
            <person name="Zifcakova L."/>
            <person name="Wipf D."/>
            <person name="Zambonelli A."/>
            <person name="Paolocci F."/>
            <person name="Nowrousian M."/>
            <person name="Ottonello S."/>
            <person name="Baldrian P."/>
            <person name="Spatafora J.W."/>
            <person name="Henrissat B."/>
            <person name="Nagy L.G."/>
            <person name="Aury J.M."/>
            <person name="Wincker P."/>
            <person name="Grigoriev I.V."/>
            <person name="Bonfante P."/>
            <person name="Martin F.M."/>
        </authorList>
    </citation>
    <scope>NUCLEOTIDE SEQUENCE [LARGE SCALE GENOMIC DNA]</scope>
    <source>
        <strain evidence="3 4">ATCC MYA-4762</strain>
    </source>
</reference>
<keyword evidence="2" id="KW-1133">Transmembrane helix</keyword>
<feature type="transmembrane region" description="Helical" evidence="2">
    <location>
        <begin position="88"/>
        <end position="112"/>
    </location>
</feature>
<evidence type="ECO:0000313" key="4">
    <source>
        <dbReference type="Proteomes" id="UP000267821"/>
    </source>
</evidence>
<evidence type="ECO:0000256" key="2">
    <source>
        <dbReference type="SAM" id="Phobius"/>
    </source>
</evidence>
<dbReference type="AlphaFoldDB" id="A0A3N4LSM7"/>
<feature type="compositionally biased region" description="Acidic residues" evidence="1">
    <location>
        <begin position="48"/>
        <end position="59"/>
    </location>
</feature>
<feature type="transmembrane region" description="Helical" evidence="2">
    <location>
        <begin position="124"/>
        <end position="147"/>
    </location>
</feature>
<sequence length="149" mass="17204">MVGLQKIRIEIEWGTEVSIGWGEITGKLYPPVLCGYSRKEEEGKKEEEKEEEEEEDGEQTYDTIHGGPQSPFQVRDGIPLHDSGNAKALLCLCVGFYFPLLFCCLELGLGLYKRVIYWDWNSFFFFFFFCILLLLHSSLFVLLGLFVTR</sequence>
<gene>
    <name evidence="3" type="ORF">L211DRAFT_62806</name>
</gene>
<keyword evidence="4" id="KW-1185">Reference proteome</keyword>
<organism evidence="3 4">
    <name type="scientific">Terfezia boudieri ATCC MYA-4762</name>
    <dbReference type="NCBI Taxonomy" id="1051890"/>
    <lineage>
        <taxon>Eukaryota</taxon>
        <taxon>Fungi</taxon>
        <taxon>Dikarya</taxon>
        <taxon>Ascomycota</taxon>
        <taxon>Pezizomycotina</taxon>
        <taxon>Pezizomycetes</taxon>
        <taxon>Pezizales</taxon>
        <taxon>Pezizaceae</taxon>
        <taxon>Terfezia</taxon>
    </lineage>
</organism>
<keyword evidence="2" id="KW-0812">Transmembrane</keyword>
<keyword evidence="2" id="KW-0472">Membrane</keyword>
<dbReference type="EMBL" id="ML121536">
    <property type="protein sequence ID" value="RPB25886.1"/>
    <property type="molecule type" value="Genomic_DNA"/>
</dbReference>
<name>A0A3N4LSM7_9PEZI</name>
<accession>A0A3N4LSM7</accession>